<dbReference type="AlphaFoldDB" id="A0A229SEA4"/>
<dbReference type="Pfam" id="PF05762">
    <property type="entry name" value="VWA_CoxE"/>
    <property type="match status" value="1"/>
</dbReference>
<keyword evidence="3" id="KW-1185">Reference proteome</keyword>
<organism evidence="2 3">
    <name type="scientific">Amycolatopsis thailandensis</name>
    <dbReference type="NCBI Taxonomy" id="589330"/>
    <lineage>
        <taxon>Bacteria</taxon>
        <taxon>Bacillati</taxon>
        <taxon>Actinomycetota</taxon>
        <taxon>Actinomycetes</taxon>
        <taxon>Pseudonocardiales</taxon>
        <taxon>Pseudonocardiaceae</taxon>
        <taxon>Amycolatopsis</taxon>
    </lineage>
</organism>
<accession>A0A229SEA4</accession>
<dbReference type="RefSeq" id="WP_093933555.1">
    <property type="nucleotide sequence ID" value="NZ_NMQT01000031.1"/>
</dbReference>
<dbReference type="InterPro" id="IPR036465">
    <property type="entry name" value="vWFA_dom_sf"/>
</dbReference>
<dbReference type="EMBL" id="NMQT01000031">
    <property type="protein sequence ID" value="OXM57059.1"/>
    <property type="molecule type" value="Genomic_DNA"/>
</dbReference>
<dbReference type="Proteomes" id="UP000215223">
    <property type="component" value="Unassembled WGS sequence"/>
</dbReference>
<dbReference type="OrthoDB" id="4025922at2"/>
<proteinExistence type="predicted"/>
<evidence type="ECO:0000313" key="3">
    <source>
        <dbReference type="Proteomes" id="UP000215223"/>
    </source>
</evidence>
<feature type="region of interest" description="Disordered" evidence="1">
    <location>
        <begin position="298"/>
        <end position="368"/>
    </location>
</feature>
<dbReference type="InterPro" id="IPR008912">
    <property type="entry name" value="Uncharacterised_CoxE"/>
</dbReference>
<evidence type="ECO:0000313" key="2">
    <source>
        <dbReference type="EMBL" id="OXM57059.1"/>
    </source>
</evidence>
<protein>
    <recommendedName>
        <fullName evidence="4">VWA domain-containing protein</fullName>
    </recommendedName>
</protein>
<comment type="caution">
    <text evidence="2">The sequence shown here is derived from an EMBL/GenBank/DDBJ whole genome shotgun (WGS) entry which is preliminary data.</text>
</comment>
<feature type="region of interest" description="Disordered" evidence="1">
    <location>
        <begin position="241"/>
        <end position="285"/>
    </location>
</feature>
<sequence length="603" mass="63976">MTTANPLLAEARDVLVGRLNKGVNLLAGRNDLIVSVEWDAGPATPPAWFTFAKAEVSLNGPVALAGAEPSQINPLTPAGRRRHPVIVGLLCHEAAHAHSTHWEHGFDGDIPVVVARAAVLLEDPRIERRQLQRRPGDQLYLRAASQLLILPDAESCTEAAGRWHAAQAALLTAGRVDAGVLDKNDVRKVVELCLNALGRTDFNRLRALWRDALDLDDGDVAGLLDIAAQWVEVVGVEDPADAPAPACATGLPEGHPAAPGQDGDDEPEGSGDDRETPASGTAGAAADALARAFRDAMDKSGERGAAQAAADLDDDADQDQPSTSGEDSRERAAAERAADEVFHGYIVTGGRDPRAKTRQPTPSERDLARRTAQALRRAQFRERSRTVIASAVPPGRLSGREAMLGAAQRARKMPVTARPFRQVVQRETPEPPLTVGIAVDISGSMSWATTALASTAWLVAHAVDDVGGNSATVAFGERVTAITKPGVPPTVVQEFVADDGHERFADAMQALDGGLRLTSGAGARLVFVVSDGHFVLPGEMERAQTIVDRFVRSGVHVLWLDLTSNERSERTIVPEGAIPVPVTDVTEIPHQVGAIAVRALRTA</sequence>
<gene>
    <name evidence="2" type="ORF">CFP71_10005</name>
</gene>
<feature type="compositionally biased region" description="Basic and acidic residues" evidence="1">
    <location>
        <begin position="326"/>
        <end position="342"/>
    </location>
</feature>
<reference evidence="2 3" key="1">
    <citation type="submission" date="2017-07" db="EMBL/GenBank/DDBJ databases">
        <title>Amycolatopsis thailandensis Genome sequencing and assembly.</title>
        <authorList>
            <person name="Kaur N."/>
            <person name="Mayilraj S."/>
        </authorList>
    </citation>
    <scope>NUCLEOTIDE SEQUENCE [LARGE SCALE GENOMIC DNA]</scope>
    <source>
        <strain evidence="2 3">JCM 16380</strain>
    </source>
</reference>
<dbReference type="SUPFAM" id="SSF53300">
    <property type="entry name" value="vWA-like"/>
    <property type="match status" value="1"/>
</dbReference>
<name>A0A229SEA4_9PSEU</name>
<evidence type="ECO:0008006" key="4">
    <source>
        <dbReference type="Google" id="ProtNLM"/>
    </source>
</evidence>
<evidence type="ECO:0000256" key="1">
    <source>
        <dbReference type="SAM" id="MobiDB-lite"/>
    </source>
</evidence>